<sequence>MIDIERTSFRHASPELIEGWLLKEGKLFRTKNKRFLRISNGTLSNHKTESEPATWDLDLTECKVREGPRKYEIRLELPKRVVSFFAENERDYKKWTTAFKRACFRDVEDYYSIGDVLGVGAFGTVRVAYDKESGEKVALKIIKKDNFKAKELEHLQREVEILRSMQHPNVVQTYDIFETKTRIYIILEFMEGGELFNAIATAGHFSESDARDIMKEILHGVGYLHKRGIVHRDLKPENILLKSKDWPLEIKIADFGLANFTIGENGASVPLTTTIGTIGYIAPEVILRQSYGAPVDLWACGVILYIMLSGKMPFFGKNELECFKRVVRGQFSFPSRYWKDISKGAKDLTRKLLEVDPNKRLTVEESLNHPWMKAESLSKTNIESDRSGLHSSKRKFLNAVYNYTNQ</sequence>
<dbReference type="EMBL" id="BQMJ01000042">
    <property type="protein sequence ID" value="GJQ13318.1"/>
    <property type="molecule type" value="Genomic_DNA"/>
</dbReference>
<dbReference type="PROSITE" id="PS00107">
    <property type="entry name" value="PROTEIN_KINASE_ATP"/>
    <property type="match status" value="1"/>
</dbReference>
<dbReference type="Gene3D" id="2.30.29.30">
    <property type="entry name" value="Pleckstrin-homology domain (PH domain)/Phosphotyrosine-binding domain (PTB)"/>
    <property type="match status" value="1"/>
</dbReference>
<evidence type="ECO:0000256" key="2">
    <source>
        <dbReference type="ARBA" id="ARBA00022840"/>
    </source>
</evidence>
<keyword evidence="4" id="KW-0723">Serine/threonine-protein kinase</keyword>
<dbReference type="Gene3D" id="1.10.510.10">
    <property type="entry name" value="Transferase(Phosphotransferase) domain 1"/>
    <property type="match status" value="1"/>
</dbReference>
<dbReference type="InterPro" id="IPR000719">
    <property type="entry name" value="Prot_kinase_dom"/>
</dbReference>
<dbReference type="CDD" id="cd05117">
    <property type="entry name" value="STKc_CAMK"/>
    <property type="match status" value="1"/>
</dbReference>
<dbReference type="InterPro" id="IPR008271">
    <property type="entry name" value="Ser/Thr_kinase_AS"/>
</dbReference>
<keyword evidence="4" id="KW-0418">Kinase</keyword>
<dbReference type="PROSITE" id="PS50011">
    <property type="entry name" value="PROTEIN_KINASE_DOM"/>
    <property type="match status" value="1"/>
</dbReference>
<dbReference type="InterPro" id="IPR017441">
    <property type="entry name" value="Protein_kinase_ATP_BS"/>
</dbReference>
<organism evidence="7 8">
    <name type="scientific">Galdieria partita</name>
    <dbReference type="NCBI Taxonomy" id="83374"/>
    <lineage>
        <taxon>Eukaryota</taxon>
        <taxon>Rhodophyta</taxon>
        <taxon>Bangiophyceae</taxon>
        <taxon>Galdieriales</taxon>
        <taxon>Galdieriaceae</taxon>
        <taxon>Galdieria</taxon>
    </lineage>
</organism>
<accession>A0A9C7PYM5</accession>
<dbReference type="Proteomes" id="UP001061958">
    <property type="component" value="Unassembled WGS sequence"/>
</dbReference>
<keyword evidence="1 3" id="KW-0547">Nucleotide-binding</keyword>
<dbReference type="InterPro" id="IPR011993">
    <property type="entry name" value="PH-like_dom_sf"/>
</dbReference>
<protein>
    <recommendedName>
        <fullName evidence="9">Non-specific serine/threonine protein kinase</fullName>
    </recommendedName>
</protein>
<comment type="similarity">
    <text evidence="4">Belongs to the protein kinase superfamily.</text>
</comment>
<evidence type="ECO:0000259" key="6">
    <source>
        <dbReference type="PROSITE" id="PS50011"/>
    </source>
</evidence>
<comment type="caution">
    <text evidence="7">The sequence shown here is derived from an EMBL/GenBank/DDBJ whole genome shotgun (WGS) entry which is preliminary data.</text>
</comment>
<dbReference type="InterPro" id="IPR001849">
    <property type="entry name" value="PH_domain"/>
</dbReference>
<dbReference type="FunFam" id="3.30.200.20:FF:000042">
    <property type="entry name" value="Aurora kinase A"/>
    <property type="match status" value="1"/>
</dbReference>
<dbReference type="Pfam" id="PF00169">
    <property type="entry name" value="PH"/>
    <property type="match status" value="1"/>
</dbReference>
<keyword evidence="2 3" id="KW-0067">ATP-binding</keyword>
<feature type="domain" description="PH" evidence="5">
    <location>
        <begin position="14"/>
        <end position="104"/>
    </location>
</feature>
<dbReference type="Pfam" id="PF00069">
    <property type="entry name" value="Pkinase"/>
    <property type="match status" value="1"/>
</dbReference>
<dbReference type="PROSITE" id="PS00108">
    <property type="entry name" value="PROTEIN_KINASE_ST"/>
    <property type="match status" value="1"/>
</dbReference>
<evidence type="ECO:0000313" key="8">
    <source>
        <dbReference type="Proteomes" id="UP001061958"/>
    </source>
</evidence>
<dbReference type="SUPFAM" id="SSF56112">
    <property type="entry name" value="Protein kinase-like (PK-like)"/>
    <property type="match status" value="1"/>
</dbReference>
<feature type="binding site" evidence="3">
    <location>
        <position position="144"/>
    </location>
    <ligand>
        <name>ATP</name>
        <dbReference type="ChEBI" id="CHEBI:30616"/>
    </ligand>
</feature>
<dbReference type="PROSITE" id="PS50003">
    <property type="entry name" value="PH_DOMAIN"/>
    <property type="match status" value="1"/>
</dbReference>
<keyword evidence="4" id="KW-0808">Transferase</keyword>
<reference evidence="7" key="2">
    <citation type="submission" date="2022-01" db="EMBL/GenBank/DDBJ databases">
        <authorList>
            <person name="Hirooka S."/>
            <person name="Miyagishima S.Y."/>
        </authorList>
    </citation>
    <scope>NUCLEOTIDE SEQUENCE</scope>
    <source>
        <strain evidence="7">NBRC 102759</strain>
    </source>
</reference>
<evidence type="ECO:0008006" key="9">
    <source>
        <dbReference type="Google" id="ProtNLM"/>
    </source>
</evidence>
<dbReference type="SUPFAM" id="SSF50729">
    <property type="entry name" value="PH domain-like"/>
    <property type="match status" value="1"/>
</dbReference>
<dbReference type="GO" id="GO:0005524">
    <property type="term" value="F:ATP binding"/>
    <property type="evidence" value="ECO:0007669"/>
    <property type="project" value="UniProtKB-UniRule"/>
</dbReference>
<evidence type="ECO:0000256" key="3">
    <source>
        <dbReference type="PROSITE-ProRule" id="PRU10141"/>
    </source>
</evidence>
<proteinExistence type="inferred from homology"/>
<dbReference type="InterPro" id="IPR011009">
    <property type="entry name" value="Kinase-like_dom_sf"/>
</dbReference>
<evidence type="ECO:0000256" key="1">
    <source>
        <dbReference type="ARBA" id="ARBA00022741"/>
    </source>
</evidence>
<dbReference type="SMART" id="SM00220">
    <property type="entry name" value="S_TKc"/>
    <property type="match status" value="1"/>
</dbReference>
<dbReference type="AlphaFoldDB" id="A0A9C7PYM5"/>
<keyword evidence="8" id="KW-1185">Reference proteome</keyword>
<dbReference type="SMART" id="SM00233">
    <property type="entry name" value="PH"/>
    <property type="match status" value="1"/>
</dbReference>
<dbReference type="GO" id="GO:0004674">
    <property type="term" value="F:protein serine/threonine kinase activity"/>
    <property type="evidence" value="ECO:0007669"/>
    <property type="project" value="UniProtKB-KW"/>
</dbReference>
<evidence type="ECO:0000256" key="4">
    <source>
        <dbReference type="RuleBase" id="RU000304"/>
    </source>
</evidence>
<name>A0A9C7PYM5_9RHOD</name>
<evidence type="ECO:0000259" key="5">
    <source>
        <dbReference type="PROSITE" id="PS50003"/>
    </source>
</evidence>
<evidence type="ECO:0000313" key="7">
    <source>
        <dbReference type="EMBL" id="GJQ13318.1"/>
    </source>
</evidence>
<dbReference type="OrthoDB" id="1433at2759"/>
<dbReference type="FunFam" id="1.10.510.10:FF:000571">
    <property type="entry name" value="Maternal embryonic leucine zipper kinase"/>
    <property type="match status" value="1"/>
</dbReference>
<dbReference type="PANTHER" id="PTHR24347">
    <property type="entry name" value="SERINE/THREONINE-PROTEIN KINASE"/>
    <property type="match status" value="1"/>
</dbReference>
<gene>
    <name evidence="7" type="ORF">GpartN1_g5109.t1</name>
</gene>
<reference evidence="7" key="1">
    <citation type="journal article" date="2022" name="Proc. Natl. Acad. Sci. U.S.A.">
        <title>Life cycle and functional genomics of the unicellular red alga Galdieria for elucidating algal and plant evolution and industrial use.</title>
        <authorList>
            <person name="Hirooka S."/>
            <person name="Itabashi T."/>
            <person name="Ichinose T.M."/>
            <person name="Onuma R."/>
            <person name="Fujiwara T."/>
            <person name="Yamashita S."/>
            <person name="Jong L.W."/>
            <person name="Tomita R."/>
            <person name="Iwane A.H."/>
            <person name="Miyagishima S.Y."/>
        </authorList>
    </citation>
    <scope>NUCLEOTIDE SEQUENCE</scope>
    <source>
        <strain evidence="7">NBRC 102759</strain>
    </source>
</reference>
<feature type="domain" description="Protein kinase" evidence="6">
    <location>
        <begin position="111"/>
        <end position="372"/>
    </location>
</feature>